<keyword evidence="6" id="KW-1185">Reference proteome</keyword>
<comment type="subcellular location">
    <subcellularLocation>
        <location evidence="1">Cell outer membrane</location>
    </subcellularLocation>
</comment>
<evidence type="ECO:0000256" key="1">
    <source>
        <dbReference type="ARBA" id="ARBA00004442"/>
    </source>
</evidence>
<dbReference type="Proteomes" id="UP000659124">
    <property type="component" value="Unassembled WGS sequence"/>
</dbReference>
<dbReference type="RefSeq" id="WP_188091376.1">
    <property type="nucleotide sequence ID" value="NZ_JACVFC010000005.1"/>
</dbReference>
<feature type="signal peptide" evidence="4">
    <location>
        <begin position="1"/>
        <end position="27"/>
    </location>
</feature>
<dbReference type="SUPFAM" id="SSF56935">
    <property type="entry name" value="Porins"/>
    <property type="match status" value="1"/>
</dbReference>
<evidence type="ECO:0000256" key="3">
    <source>
        <dbReference type="ARBA" id="ARBA00023237"/>
    </source>
</evidence>
<sequence>MNRSARFFSKRLFAGISLLLAAPGAFSQVKKDSIAAQELKEDIRSNIPVIVLDENDADNTAGSSGQSISSILYGGRDPYYSGVFNFNAARFKLRGYDASYFDTYINGAPVKNLTNGYTAWSLWGGLNDVMRSRITSNGLRPIDFAYGDIGGANYIDTRASKQSKELSVGYAQSNRNYNNRVMASWSTGLMSNGWAFSVAGSFRYAGEGYVDGTFYNGASYFASIDKKINKHHLLSFTTFGTPTVYGGQSAATQEMYDLAGTNFYNPSWGYQQGKKRSANYTSNFQPYFILNHEWTINNKSSLKTTGSYSFGDRTRTALDWYNAPDPRPDYYRNLPSYATDDATRQQLTDIFTHDVNARQINWDNLYDVNRHSFGKDGQLRSRYILEDRITATQKGNFNSVYNTFLDKNIEFTAGISYNVQKDHNFKKVNDLLGGDYYVNLNQFAERDFPGNGTVNQNDLDNPNRILQKGDKFGYDYTLSINEAKAFMQTVFKFDHIDFFLAGAYSSTSMWRTGNVRNGLYPENSLGKSTVYTFINYAAKGGITYKIDGRNYLFANASYSTRAPFVESVFTSPRIRNTAQNDVRSEQVIDVEAGYVLNWEKLKFRLNGYYTNFKDGMDVLSYYDDSYQNFVNYALTNIGKEHYGVEIGLEAPIYKGLSVKAAANIGRYYYNTRQNAVVTVDNSAAVLANETVYAKNFRIGQTPQEAYTVGLNYQAKKYWFLNVNVNYFDQMWVAMNPIRRTERATDGVEPGSDLWKSILAQEQLPGQTTVDIFGGKTFRVKTGKIRSTLVFTAGVNNLLNNKKMITGGFEQLRFDYADKNVNKFPAKYYYAYGLNYFVSLALRM</sequence>
<evidence type="ECO:0000256" key="4">
    <source>
        <dbReference type="SAM" id="SignalP"/>
    </source>
</evidence>
<comment type="caution">
    <text evidence="5">The sequence shown here is derived from an EMBL/GenBank/DDBJ whole genome shotgun (WGS) entry which is preliminary data.</text>
</comment>
<evidence type="ECO:0000313" key="5">
    <source>
        <dbReference type="EMBL" id="MBC9934263.1"/>
    </source>
</evidence>
<organism evidence="5 6">
    <name type="scientific">Chitinophaga qingshengii</name>
    <dbReference type="NCBI Taxonomy" id="1569794"/>
    <lineage>
        <taxon>Bacteria</taxon>
        <taxon>Pseudomonadati</taxon>
        <taxon>Bacteroidota</taxon>
        <taxon>Chitinophagia</taxon>
        <taxon>Chitinophagales</taxon>
        <taxon>Chitinophagaceae</taxon>
        <taxon>Chitinophaga</taxon>
    </lineage>
</organism>
<keyword evidence="3" id="KW-0998">Cell outer membrane</keyword>
<keyword evidence="4" id="KW-0732">Signal</keyword>
<dbReference type="InterPro" id="IPR036942">
    <property type="entry name" value="Beta-barrel_TonB_sf"/>
</dbReference>
<gene>
    <name evidence="5" type="ORF">ICL07_28000</name>
</gene>
<keyword evidence="2" id="KW-0472">Membrane</keyword>
<evidence type="ECO:0000256" key="2">
    <source>
        <dbReference type="ARBA" id="ARBA00023136"/>
    </source>
</evidence>
<dbReference type="Gene3D" id="2.40.170.20">
    <property type="entry name" value="TonB-dependent receptor, beta-barrel domain"/>
    <property type="match status" value="1"/>
</dbReference>
<feature type="chain" id="PRO_5047170092" evidence="4">
    <location>
        <begin position="28"/>
        <end position="843"/>
    </location>
</feature>
<accession>A0ABR7TW87</accession>
<dbReference type="EMBL" id="JACVFC010000005">
    <property type="protein sequence ID" value="MBC9934263.1"/>
    <property type="molecule type" value="Genomic_DNA"/>
</dbReference>
<proteinExistence type="predicted"/>
<keyword evidence="5" id="KW-0675">Receptor</keyword>
<protein>
    <submittedName>
        <fullName evidence="5">TonB-dependent receptor</fullName>
    </submittedName>
</protein>
<reference evidence="5 6" key="1">
    <citation type="submission" date="2020-09" db="EMBL/GenBank/DDBJ databases">
        <title>Genome sequences of type strains of Chitinophaga qingshengii and Chitinophaga varians.</title>
        <authorList>
            <person name="Kittiwongwattana C."/>
        </authorList>
    </citation>
    <scope>NUCLEOTIDE SEQUENCE [LARGE SCALE GENOMIC DNA]</scope>
    <source>
        <strain evidence="5 6">JCM 30026</strain>
    </source>
</reference>
<evidence type="ECO:0000313" key="6">
    <source>
        <dbReference type="Proteomes" id="UP000659124"/>
    </source>
</evidence>
<name>A0ABR7TW87_9BACT</name>